<dbReference type="InterPro" id="IPR006091">
    <property type="entry name" value="Acyl-CoA_Oxase/DH_mid-dom"/>
</dbReference>
<sequence length="422" mass="45013">MTDRLPHPPVPDFASPDFDRLLASLTAEFAATAEHHDRTREFPAANFARLHELGLLALTAPVADGGLGAGLDTAYRVVHAVARGEPSTALILVMQFLHLAFHDRLARWPEHLRRRVIGDVVRDGALVNSLRVEPELGTPARGGLPGTVARRVDGGWIINGRKLYSTGSPGLTWNFVWARSDDAVPLVGAWLVHRDTPGVRVIETWDHLGLRASGSHDVVFTDVFVPADHAVDVAPIDQAAAPDARFSAWIGVLLSAVYDGVARAARDWFAEWARTRVPASLGAPLSSLQRYQQALGEIDGLLFSNRVLLESGVRGGLAPAEYSLIKTLVTNQAIAAVQKAVELSSNPGLHRANPLERHFRDVLCGRIHTPQDDAVYGQLGIAAFAAAAALAAEGGPLVPKVAGRAPEGAVIAPPTAVADAAR</sequence>
<evidence type="ECO:0000256" key="2">
    <source>
        <dbReference type="ARBA" id="ARBA00023002"/>
    </source>
</evidence>
<reference evidence="7" key="2">
    <citation type="journal article" date="2002" name="Curr. Opin. Struct. Biol.">
        <title>Burning fat: the structural basis of fatty acid beta-oxidation.</title>
        <authorList>
            <person name="Kim J.J."/>
            <person name="Battaile K.P."/>
        </authorList>
    </citation>
    <scope>NUCLEOTIDE SEQUENCE</scope>
</reference>
<dbReference type="InterPro" id="IPR036250">
    <property type="entry name" value="AcylCo_DH-like_C"/>
</dbReference>
<feature type="domain" description="Acyl-CoA dehydrogenase C-terminal" evidence="5">
    <location>
        <begin position="254"/>
        <end position="369"/>
    </location>
</feature>
<organism evidence="6 7">
    <name type="scientific">Derxia gummosa DSM 723</name>
    <dbReference type="NCBI Taxonomy" id="1121388"/>
    <lineage>
        <taxon>Bacteria</taxon>
        <taxon>Pseudomonadati</taxon>
        <taxon>Pseudomonadota</taxon>
        <taxon>Betaproteobacteria</taxon>
        <taxon>Burkholderiales</taxon>
        <taxon>Alcaligenaceae</taxon>
        <taxon>Derxia</taxon>
    </lineage>
</organism>
<evidence type="ECO:0000259" key="4">
    <source>
        <dbReference type="Pfam" id="PF02771"/>
    </source>
</evidence>
<dbReference type="SUPFAM" id="SSF47203">
    <property type="entry name" value="Acyl-CoA dehydrogenase C-terminal domain-like"/>
    <property type="match status" value="1"/>
</dbReference>
<feature type="domain" description="Acyl-CoA oxidase/dehydrogenase middle" evidence="3">
    <location>
        <begin position="133"/>
        <end position="223"/>
    </location>
</feature>
<dbReference type="InterPro" id="IPR046373">
    <property type="entry name" value="Acyl-CoA_Oxase/DH_mid-dom_sf"/>
</dbReference>
<dbReference type="GO" id="GO:0016627">
    <property type="term" value="F:oxidoreductase activity, acting on the CH-CH group of donors"/>
    <property type="evidence" value="ECO:0007669"/>
    <property type="project" value="InterPro"/>
</dbReference>
<keyword evidence="1" id="KW-0285">Flavoprotein</keyword>
<evidence type="ECO:0000313" key="6">
    <source>
        <dbReference type="Proteomes" id="UP000675920"/>
    </source>
</evidence>
<dbReference type="EC" id="1.-.-.-" evidence="7"/>
<dbReference type="Gene3D" id="1.20.140.10">
    <property type="entry name" value="Butyryl-CoA Dehydrogenase, subunit A, domain 3"/>
    <property type="match status" value="1"/>
</dbReference>
<proteinExistence type="predicted"/>
<dbReference type="Gene3D" id="2.40.110.10">
    <property type="entry name" value="Butyryl-CoA Dehydrogenase, subunit A, domain 2"/>
    <property type="match status" value="1"/>
</dbReference>
<accession>A0A8B6XAY2</accession>
<dbReference type="PANTHER" id="PTHR43831">
    <property type="entry name" value="ISOBUTYRYL-COA DEHYDROGENASE"/>
    <property type="match status" value="1"/>
</dbReference>
<dbReference type="Pfam" id="PF02771">
    <property type="entry name" value="Acyl-CoA_dh_N"/>
    <property type="match status" value="1"/>
</dbReference>
<dbReference type="InterPro" id="IPR009100">
    <property type="entry name" value="AcylCoA_DH/oxidase_NM_dom_sf"/>
</dbReference>
<dbReference type="AlphaFoldDB" id="A0A8B6XAY2"/>
<dbReference type="InterPro" id="IPR052547">
    <property type="entry name" value="Mito_Isobutyryl-CoADH"/>
</dbReference>
<dbReference type="Pfam" id="PF02770">
    <property type="entry name" value="Acyl-CoA_dh_M"/>
    <property type="match status" value="1"/>
</dbReference>
<dbReference type="OrthoDB" id="7316074at2"/>
<protein>
    <submittedName>
        <fullName evidence="7">Acyl-CoA dehydrogenase family protein</fullName>
        <ecNumber evidence="7">1.-.-.-</ecNumber>
    </submittedName>
</protein>
<keyword evidence="2" id="KW-0560">Oxidoreductase</keyword>
<dbReference type="PANTHER" id="PTHR43831:SF1">
    <property type="entry name" value="ISOBUTYRYL-COA DEHYDROGENASE, MITOCHONDRIAL"/>
    <property type="match status" value="1"/>
</dbReference>
<dbReference type="CDD" id="cd00567">
    <property type="entry name" value="ACAD"/>
    <property type="match status" value="1"/>
</dbReference>
<evidence type="ECO:0000259" key="3">
    <source>
        <dbReference type="Pfam" id="PF02770"/>
    </source>
</evidence>
<dbReference type="InterPro" id="IPR013107">
    <property type="entry name" value="Acyl-CoA_DH_C"/>
</dbReference>
<keyword evidence="6" id="KW-1185">Reference proteome</keyword>
<evidence type="ECO:0000313" key="7">
    <source>
        <dbReference type="RefSeq" id="WP_084544984.1"/>
    </source>
</evidence>
<dbReference type="InterPro" id="IPR037069">
    <property type="entry name" value="AcylCoA_DH/ox_N_sf"/>
</dbReference>
<reference evidence="7" key="1">
    <citation type="journal article" date="2000" name="Biochim. Biophys. Acta">
        <title>beta-oxidation - strategies for the metabolism of a wide variety of acyl-CoA esters.</title>
        <authorList>
            <person name="Hiltunen J.K."/>
            <person name="Qin Y."/>
        </authorList>
    </citation>
    <scope>NUCLEOTIDE SEQUENCE</scope>
</reference>
<name>A0A8B6XAY2_9BURK</name>
<evidence type="ECO:0000256" key="1">
    <source>
        <dbReference type="ARBA" id="ARBA00022630"/>
    </source>
</evidence>
<dbReference type="PIRSF" id="PIRSF016578">
    <property type="entry name" value="HsaA"/>
    <property type="match status" value="1"/>
</dbReference>
<dbReference type="Pfam" id="PF08028">
    <property type="entry name" value="Acyl-CoA_dh_2"/>
    <property type="match status" value="1"/>
</dbReference>
<dbReference type="GO" id="GO:0050660">
    <property type="term" value="F:flavin adenine dinucleotide binding"/>
    <property type="evidence" value="ECO:0007669"/>
    <property type="project" value="InterPro"/>
</dbReference>
<reference evidence="7" key="3">
    <citation type="submission" date="2025-08" db="UniProtKB">
        <authorList>
            <consortium name="RefSeq"/>
        </authorList>
    </citation>
    <scope>IDENTIFICATION</scope>
</reference>
<dbReference type="Proteomes" id="UP000675920">
    <property type="component" value="Unplaced"/>
</dbReference>
<evidence type="ECO:0000259" key="5">
    <source>
        <dbReference type="Pfam" id="PF08028"/>
    </source>
</evidence>
<dbReference type="RefSeq" id="WP_084544984.1">
    <property type="nucleotide sequence ID" value="NZ_AXWS01000013.1"/>
</dbReference>
<feature type="domain" description="Acyl-CoA dehydrogenase/oxidase N-terminal" evidence="4">
    <location>
        <begin position="26"/>
        <end position="95"/>
    </location>
</feature>
<dbReference type="SUPFAM" id="SSF56645">
    <property type="entry name" value="Acyl-CoA dehydrogenase NM domain-like"/>
    <property type="match status" value="1"/>
</dbReference>
<dbReference type="InterPro" id="IPR013786">
    <property type="entry name" value="AcylCoA_DH/ox_N"/>
</dbReference>
<dbReference type="Gene3D" id="1.10.540.10">
    <property type="entry name" value="Acyl-CoA dehydrogenase/oxidase, N-terminal domain"/>
    <property type="match status" value="1"/>
</dbReference>